<feature type="transmembrane region" description="Helical" evidence="6">
    <location>
        <begin position="280"/>
        <end position="296"/>
    </location>
</feature>
<evidence type="ECO:0000256" key="6">
    <source>
        <dbReference type="SAM" id="Phobius"/>
    </source>
</evidence>
<keyword evidence="5 6" id="KW-0472">Membrane</keyword>
<dbReference type="SUPFAM" id="SSF103473">
    <property type="entry name" value="MFS general substrate transporter"/>
    <property type="match status" value="1"/>
</dbReference>
<proteinExistence type="predicted"/>
<accession>A0AAP3M2M6</accession>
<dbReference type="PROSITE" id="PS50850">
    <property type="entry name" value="MFS"/>
    <property type="match status" value="1"/>
</dbReference>
<evidence type="ECO:0000256" key="5">
    <source>
        <dbReference type="ARBA" id="ARBA00023136"/>
    </source>
</evidence>
<feature type="transmembrane region" description="Helical" evidence="6">
    <location>
        <begin position="214"/>
        <end position="235"/>
    </location>
</feature>
<dbReference type="GO" id="GO:0005886">
    <property type="term" value="C:plasma membrane"/>
    <property type="evidence" value="ECO:0007669"/>
    <property type="project" value="UniProtKB-SubCell"/>
</dbReference>
<feature type="transmembrane region" description="Helical" evidence="6">
    <location>
        <begin position="154"/>
        <end position="176"/>
    </location>
</feature>
<evidence type="ECO:0000313" key="11">
    <source>
        <dbReference type="Proteomes" id="UP001527392"/>
    </source>
</evidence>
<comment type="subcellular location">
    <subcellularLocation>
        <location evidence="1">Cell membrane</location>
        <topology evidence="1">Multi-pass membrane protein</topology>
    </subcellularLocation>
</comment>
<organism evidence="8 10">
    <name type="scientific">Limosilactobacillus vaginalis</name>
    <dbReference type="NCBI Taxonomy" id="1633"/>
    <lineage>
        <taxon>Bacteria</taxon>
        <taxon>Bacillati</taxon>
        <taxon>Bacillota</taxon>
        <taxon>Bacilli</taxon>
        <taxon>Lactobacillales</taxon>
        <taxon>Lactobacillaceae</taxon>
        <taxon>Limosilactobacillus</taxon>
    </lineage>
</organism>
<dbReference type="InterPro" id="IPR011701">
    <property type="entry name" value="MFS"/>
</dbReference>
<dbReference type="InterPro" id="IPR036259">
    <property type="entry name" value="MFS_trans_sf"/>
</dbReference>
<keyword evidence="4 6" id="KW-1133">Transmembrane helix</keyword>
<keyword evidence="11" id="KW-1185">Reference proteome</keyword>
<feature type="transmembrane region" description="Helical" evidence="6">
    <location>
        <begin position="413"/>
        <end position="430"/>
    </location>
</feature>
<feature type="transmembrane region" description="Helical" evidence="6">
    <location>
        <begin position="96"/>
        <end position="119"/>
    </location>
</feature>
<dbReference type="InterPro" id="IPR020846">
    <property type="entry name" value="MFS_dom"/>
</dbReference>
<reference evidence="8 11" key="1">
    <citation type="submission" date="2022-01" db="EMBL/GenBank/DDBJ databases">
        <title>VMRC isolate genome collection.</title>
        <authorList>
            <person name="France M."/>
            <person name="Rutt L."/>
            <person name="Humphrys M."/>
            <person name="Ravel J."/>
        </authorList>
    </citation>
    <scope>NUCLEOTIDE SEQUENCE</scope>
    <source>
        <strain evidence="9 11">C0030B4</strain>
        <strain evidence="8">C0048A1</strain>
    </source>
</reference>
<feature type="domain" description="Major facilitator superfamily (MFS) profile" evidence="7">
    <location>
        <begin position="29"/>
        <end position="469"/>
    </location>
</feature>
<feature type="transmembrane region" description="Helical" evidence="6">
    <location>
        <begin position="345"/>
        <end position="364"/>
    </location>
</feature>
<dbReference type="PANTHER" id="PTHR42718">
    <property type="entry name" value="MAJOR FACILITATOR SUPERFAMILY MULTIDRUG TRANSPORTER MFSC"/>
    <property type="match status" value="1"/>
</dbReference>
<evidence type="ECO:0000313" key="10">
    <source>
        <dbReference type="Proteomes" id="UP001212401"/>
    </source>
</evidence>
<dbReference type="Gene3D" id="1.20.1720.10">
    <property type="entry name" value="Multidrug resistance protein D"/>
    <property type="match status" value="1"/>
</dbReference>
<dbReference type="GO" id="GO:0022857">
    <property type="term" value="F:transmembrane transporter activity"/>
    <property type="evidence" value="ECO:0007669"/>
    <property type="project" value="InterPro"/>
</dbReference>
<feature type="transmembrane region" description="Helical" evidence="6">
    <location>
        <begin position="442"/>
        <end position="462"/>
    </location>
</feature>
<dbReference type="AlphaFoldDB" id="A0AAP3M2M6"/>
<feature type="transmembrane region" description="Helical" evidence="6">
    <location>
        <begin position="29"/>
        <end position="53"/>
    </location>
</feature>
<dbReference type="EMBL" id="JAKHPH010000010">
    <property type="protein sequence ID" value="MCZ3667667.1"/>
    <property type="molecule type" value="Genomic_DNA"/>
</dbReference>
<protein>
    <submittedName>
        <fullName evidence="8">MFS transporter</fullName>
    </submittedName>
</protein>
<evidence type="ECO:0000256" key="4">
    <source>
        <dbReference type="ARBA" id="ARBA00022989"/>
    </source>
</evidence>
<dbReference type="PANTHER" id="PTHR42718:SF9">
    <property type="entry name" value="MAJOR FACILITATOR SUPERFAMILY MULTIDRUG TRANSPORTER MFSC"/>
    <property type="match status" value="1"/>
</dbReference>
<sequence>MVNYFSNLKKQRSNSVNQNGEVSPRVRKIITIVLLGSCFISLASQTMMVTALPVIQEDLHVSLNAVQWLTTGYTLIIGIVTPLSSNMYEKFTNRHVFIGIIGTFLVGTLVGCFANNFASLLIARLIQACASGMLMTFQMTTMISIYPIEKRGSILGLSSLVISAAPALGPTISGLILEFLSWRWLFILVLPLMILAFIIGYLKLPNFSTPRPIKIDYISVIISLVGSGLALGSLTVFQINLWYGLIMLISGFIVIGGFVKRQLHLKNPMLKVQIFAYPSFRWMTIVGVFTFMVLLGTEQLIPIYTEKIIGMGSFLSGLILLPGAIANAITASIVGRLYDQYGPKWLITIGAVIMLVASVPLVLVNRHSSIVFLTLTYMLRMIGNAFVFSPALSEAFSDLNQEENSHGTALNNTLRQVFGAVSVTLCVVIANTPASLVTGIRYGMWATVIMVVLMILSFYHYLRIKSANQN</sequence>
<dbReference type="RefSeq" id="WP_224758338.1">
    <property type="nucleotide sequence ID" value="NZ_CAJFIS010000001.1"/>
</dbReference>
<evidence type="ECO:0000256" key="1">
    <source>
        <dbReference type="ARBA" id="ARBA00004651"/>
    </source>
</evidence>
<feature type="transmembrane region" description="Helical" evidence="6">
    <location>
        <begin position="125"/>
        <end position="147"/>
    </location>
</feature>
<evidence type="ECO:0000259" key="7">
    <source>
        <dbReference type="PROSITE" id="PS50850"/>
    </source>
</evidence>
<dbReference type="Gene3D" id="1.20.1250.20">
    <property type="entry name" value="MFS general substrate transporter like domains"/>
    <property type="match status" value="1"/>
</dbReference>
<dbReference type="Proteomes" id="UP001527392">
    <property type="component" value="Unassembled WGS sequence"/>
</dbReference>
<feature type="transmembrane region" description="Helical" evidence="6">
    <location>
        <begin position="308"/>
        <end position="333"/>
    </location>
</feature>
<evidence type="ECO:0000313" key="9">
    <source>
        <dbReference type="EMBL" id="MCZ3782043.1"/>
    </source>
</evidence>
<name>A0AAP3M2M6_9LACO</name>
<keyword evidence="2" id="KW-0813">Transport</keyword>
<feature type="transmembrane region" description="Helical" evidence="6">
    <location>
        <begin position="241"/>
        <end position="259"/>
    </location>
</feature>
<dbReference type="GeneID" id="75082469"/>
<evidence type="ECO:0000256" key="2">
    <source>
        <dbReference type="ARBA" id="ARBA00022448"/>
    </source>
</evidence>
<gene>
    <name evidence="9" type="ORF">L2504_07870</name>
    <name evidence="8" type="ORF">L2724_05125</name>
</gene>
<keyword evidence="3 6" id="KW-0812">Transmembrane</keyword>
<feature type="transmembrane region" description="Helical" evidence="6">
    <location>
        <begin position="65"/>
        <end position="84"/>
    </location>
</feature>
<evidence type="ECO:0000313" key="8">
    <source>
        <dbReference type="EMBL" id="MCZ3667667.1"/>
    </source>
</evidence>
<comment type="caution">
    <text evidence="8">The sequence shown here is derived from an EMBL/GenBank/DDBJ whole genome shotgun (WGS) entry which is preliminary data.</text>
</comment>
<dbReference type="Pfam" id="PF07690">
    <property type="entry name" value="MFS_1"/>
    <property type="match status" value="1"/>
</dbReference>
<dbReference type="EMBL" id="JAKHMS010000022">
    <property type="protein sequence ID" value="MCZ3782043.1"/>
    <property type="molecule type" value="Genomic_DNA"/>
</dbReference>
<dbReference type="Proteomes" id="UP001212401">
    <property type="component" value="Unassembled WGS sequence"/>
</dbReference>
<evidence type="ECO:0000256" key="3">
    <source>
        <dbReference type="ARBA" id="ARBA00022692"/>
    </source>
</evidence>
<feature type="transmembrane region" description="Helical" evidence="6">
    <location>
        <begin position="182"/>
        <end position="202"/>
    </location>
</feature>
<feature type="transmembrane region" description="Helical" evidence="6">
    <location>
        <begin position="370"/>
        <end position="392"/>
    </location>
</feature>